<evidence type="ECO:0000256" key="1">
    <source>
        <dbReference type="ARBA" id="ARBA00004651"/>
    </source>
</evidence>
<feature type="transmembrane region" description="Helical" evidence="7">
    <location>
        <begin position="21"/>
        <end position="44"/>
    </location>
</feature>
<dbReference type="Proteomes" id="UP000292003">
    <property type="component" value="Unassembled WGS sequence"/>
</dbReference>
<dbReference type="Gene3D" id="1.20.1250.20">
    <property type="entry name" value="MFS general substrate transporter like domains"/>
    <property type="match status" value="1"/>
</dbReference>
<dbReference type="SUPFAM" id="SSF103473">
    <property type="entry name" value="MFS general substrate transporter"/>
    <property type="match status" value="1"/>
</dbReference>
<dbReference type="InterPro" id="IPR036259">
    <property type="entry name" value="MFS_trans_sf"/>
</dbReference>
<dbReference type="InterPro" id="IPR010290">
    <property type="entry name" value="TM_effector"/>
</dbReference>
<dbReference type="Pfam" id="PF05977">
    <property type="entry name" value="MFS_3"/>
    <property type="match status" value="1"/>
</dbReference>
<evidence type="ECO:0000313" key="10">
    <source>
        <dbReference type="Proteomes" id="UP000292003"/>
    </source>
</evidence>
<dbReference type="PANTHER" id="PTHR23513">
    <property type="entry name" value="INTEGRAL MEMBRANE EFFLUX PROTEIN-RELATED"/>
    <property type="match status" value="1"/>
</dbReference>
<reference evidence="9 10" key="1">
    <citation type="submission" date="2019-02" db="EMBL/GenBank/DDBJ databases">
        <title>Draft genome sequence of Amycolatopsis sp. 8-3EHSu isolated from roots of Suaeda maritima.</title>
        <authorList>
            <person name="Duangmal K."/>
            <person name="Chantavorakit T."/>
        </authorList>
    </citation>
    <scope>NUCLEOTIDE SEQUENCE [LARGE SCALE GENOMIC DNA]</scope>
    <source>
        <strain evidence="9 10">8-3EHSu</strain>
    </source>
</reference>
<keyword evidence="10" id="KW-1185">Reference proteome</keyword>
<sequence length="416" mass="42279">MAGGLPVALRTRSERSLWTDGRFVVFTVARTVSWAGTAITLVALPMLVFQRTGSPALTALLTAAEVLPYLLFGLLAGALADRWSRRAVMVVTSVGQAAVLASVPLADAFGVLGTAHLLVAALCTAAAGVFFDAASFSAIPELVGRDKLAEATGVSSGLSTVISMLGPGVGGVVAASLGPANAIGIDALSYAVAAVLLARLPLLRAASAPAGRPLRGDIAEGLRYVWRHPLIRPLTLLGIGNSLAAGAVLALLLPAAVEQLGLAADDARIGLLYAAVGAGALLATVVLPRLSRALPPGWVTLGGLLLSWVFLLGWVLATTFPVALAALALWQASNTLVVLNGILVRQRVTPDELQGRVNTTGRMIAWGGQPLGAVLGGGLAGVWGTSGALVCVGSAALAACLAGLCTPLRRRRYALV</sequence>
<feature type="transmembrane region" description="Helical" evidence="7">
    <location>
        <begin position="363"/>
        <end position="381"/>
    </location>
</feature>
<evidence type="ECO:0000256" key="4">
    <source>
        <dbReference type="ARBA" id="ARBA00022692"/>
    </source>
</evidence>
<feature type="transmembrane region" description="Helical" evidence="7">
    <location>
        <begin position="117"/>
        <end position="139"/>
    </location>
</feature>
<feature type="transmembrane region" description="Helical" evidence="7">
    <location>
        <begin position="269"/>
        <end position="287"/>
    </location>
</feature>
<dbReference type="InterPro" id="IPR020846">
    <property type="entry name" value="MFS_dom"/>
</dbReference>
<protein>
    <submittedName>
        <fullName evidence="9">MFS transporter</fullName>
    </submittedName>
</protein>
<keyword evidence="6 7" id="KW-0472">Membrane</keyword>
<comment type="caution">
    <text evidence="9">The sequence shown here is derived from an EMBL/GenBank/DDBJ whole genome shotgun (WGS) entry which is preliminary data.</text>
</comment>
<evidence type="ECO:0000313" key="9">
    <source>
        <dbReference type="EMBL" id="RZQ64725.1"/>
    </source>
</evidence>
<dbReference type="CDD" id="cd06173">
    <property type="entry name" value="MFS_MefA_like"/>
    <property type="match status" value="1"/>
</dbReference>
<dbReference type="AlphaFoldDB" id="A0A4V2EMD9"/>
<name>A0A4V2EMD9_9PSEU</name>
<comment type="subcellular location">
    <subcellularLocation>
        <location evidence="1">Cell membrane</location>
        <topology evidence="1">Multi-pass membrane protein</topology>
    </subcellularLocation>
</comment>
<evidence type="ECO:0000256" key="3">
    <source>
        <dbReference type="ARBA" id="ARBA00022475"/>
    </source>
</evidence>
<dbReference type="GO" id="GO:0022857">
    <property type="term" value="F:transmembrane transporter activity"/>
    <property type="evidence" value="ECO:0007669"/>
    <property type="project" value="InterPro"/>
</dbReference>
<evidence type="ECO:0000259" key="8">
    <source>
        <dbReference type="PROSITE" id="PS50850"/>
    </source>
</evidence>
<feature type="transmembrane region" description="Helical" evidence="7">
    <location>
        <begin position="387"/>
        <end position="408"/>
    </location>
</feature>
<proteinExistence type="predicted"/>
<evidence type="ECO:0000256" key="2">
    <source>
        <dbReference type="ARBA" id="ARBA00022448"/>
    </source>
</evidence>
<feature type="transmembrane region" description="Helical" evidence="7">
    <location>
        <begin position="299"/>
        <end position="317"/>
    </location>
</feature>
<evidence type="ECO:0000256" key="6">
    <source>
        <dbReference type="ARBA" id="ARBA00023136"/>
    </source>
</evidence>
<dbReference type="GO" id="GO:0005886">
    <property type="term" value="C:plasma membrane"/>
    <property type="evidence" value="ECO:0007669"/>
    <property type="project" value="UniProtKB-SubCell"/>
</dbReference>
<feature type="transmembrane region" description="Helical" evidence="7">
    <location>
        <begin position="151"/>
        <end position="177"/>
    </location>
</feature>
<evidence type="ECO:0000256" key="7">
    <source>
        <dbReference type="SAM" id="Phobius"/>
    </source>
</evidence>
<feature type="transmembrane region" description="Helical" evidence="7">
    <location>
        <begin position="323"/>
        <end position="343"/>
    </location>
</feature>
<dbReference type="EMBL" id="SFCC01000003">
    <property type="protein sequence ID" value="RZQ64725.1"/>
    <property type="molecule type" value="Genomic_DNA"/>
</dbReference>
<accession>A0A4V2EMD9</accession>
<gene>
    <name evidence="9" type="ORF">EWH70_07495</name>
</gene>
<keyword evidence="2" id="KW-0813">Transport</keyword>
<feature type="transmembrane region" description="Helical" evidence="7">
    <location>
        <begin position="234"/>
        <end position="257"/>
    </location>
</feature>
<feature type="transmembrane region" description="Helical" evidence="7">
    <location>
        <begin position="56"/>
        <end position="80"/>
    </location>
</feature>
<dbReference type="PROSITE" id="PS50850">
    <property type="entry name" value="MFS"/>
    <property type="match status" value="1"/>
</dbReference>
<evidence type="ECO:0000256" key="5">
    <source>
        <dbReference type="ARBA" id="ARBA00022989"/>
    </source>
</evidence>
<keyword evidence="5 7" id="KW-1133">Transmembrane helix</keyword>
<feature type="transmembrane region" description="Helical" evidence="7">
    <location>
        <begin position="87"/>
        <end position="105"/>
    </location>
</feature>
<keyword evidence="3" id="KW-1003">Cell membrane</keyword>
<organism evidence="9 10">
    <name type="scientific">Amycolatopsis suaedae</name>
    <dbReference type="NCBI Taxonomy" id="2510978"/>
    <lineage>
        <taxon>Bacteria</taxon>
        <taxon>Bacillati</taxon>
        <taxon>Actinomycetota</taxon>
        <taxon>Actinomycetes</taxon>
        <taxon>Pseudonocardiales</taxon>
        <taxon>Pseudonocardiaceae</taxon>
        <taxon>Amycolatopsis</taxon>
    </lineage>
</organism>
<dbReference type="OrthoDB" id="9815525at2"/>
<feature type="domain" description="Major facilitator superfamily (MFS) profile" evidence="8">
    <location>
        <begin position="22"/>
        <end position="411"/>
    </location>
</feature>
<keyword evidence="4 7" id="KW-0812">Transmembrane</keyword>
<feature type="transmembrane region" description="Helical" evidence="7">
    <location>
        <begin position="183"/>
        <end position="202"/>
    </location>
</feature>
<dbReference type="PANTHER" id="PTHR23513:SF6">
    <property type="entry name" value="MAJOR FACILITATOR SUPERFAMILY ASSOCIATED DOMAIN-CONTAINING PROTEIN"/>
    <property type="match status" value="1"/>
</dbReference>